<evidence type="ECO:0000256" key="4">
    <source>
        <dbReference type="SAM" id="SignalP"/>
    </source>
</evidence>
<protein>
    <submittedName>
        <fullName evidence="6">Outer membrane receptor proteins, mostly Fe transport</fullName>
    </submittedName>
</protein>
<dbReference type="Gene3D" id="2.170.130.10">
    <property type="entry name" value="TonB-dependent receptor, plug domain"/>
    <property type="match status" value="1"/>
</dbReference>
<dbReference type="Proteomes" id="UP000185924">
    <property type="component" value="Unassembled WGS sequence"/>
</dbReference>
<keyword evidence="7" id="KW-1185">Reference proteome</keyword>
<organism evidence="6 7">
    <name type="scientific">Pontibacter lucknowensis</name>
    <dbReference type="NCBI Taxonomy" id="1077936"/>
    <lineage>
        <taxon>Bacteria</taxon>
        <taxon>Pseudomonadati</taxon>
        <taxon>Bacteroidota</taxon>
        <taxon>Cytophagia</taxon>
        <taxon>Cytophagales</taxon>
        <taxon>Hymenobacteraceae</taxon>
        <taxon>Pontibacter</taxon>
    </lineage>
</organism>
<dbReference type="InterPro" id="IPR036942">
    <property type="entry name" value="Beta-barrel_TonB_sf"/>
</dbReference>
<evidence type="ECO:0000259" key="5">
    <source>
        <dbReference type="Pfam" id="PF14905"/>
    </source>
</evidence>
<evidence type="ECO:0000256" key="2">
    <source>
        <dbReference type="ARBA" id="ARBA00023136"/>
    </source>
</evidence>
<keyword evidence="4" id="KW-0732">Signal</keyword>
<sequence>MKKSLQFFFLLILTALAHSALAQNEGWITGTVLDEKGEGLGFVNVAVLSSTTDAVVTGAIAEMDGSFRIKTPTKGSYKLKLGGLGYLPLITEVFEVTGPDFSRDFGKLQVKPDVKTLKEVTIQTMRPTITNDAEKMVVSVEGTALAQGSTAYEVLEKSPGVWVDQDGNITLNGKPGVQVMINGKQSYLSGKQLQNLLQGMSAENLKDVEIITNPSSRYDAEGASGIININLKKNESFGMNGNVYAGYQYNRLHSYNTGFDLSHKAGKWNTTAGMDFARRMNYRDMQMERIFNDPAGSSFFDQEGYEERERIAPTLRLGTDYDINDRHSVGFMSNLFYNSNEGIFNTESALRRPNPDNSRYISATNEHASTYRNGTFNLHYNGKLDTLGTTLSADIDYARITDETDFVFKNTQLTLTGNDLVSQEHLTSYNPTGYDILSGKVDFTKKLGKDGKLELGVKASHVVSDNELLFYEVTDGRQVLDPRRTSHFIYTENIFAGYANYSGKLSENWKIMAGLRAEQTVSEGNSITLNDITKRDYLDLFPSLFLQQKVSDDYQVSYKYSRRINRPYYGQLNPFIFYLDPYTWSQGYPNLKPQYTNSFEVTQTLKQRYNLMLGYSVTTDFIGEIPTYNSEDNTTVFGQRNIENYKNVYGTLVAPVQLSGKWEMNNTATLAYQRYTKDVNAQNVVNDQVLFFLQSNQNIQLPKNLRMELNAGFQGPAVYGLYEIRSQWWLDAGLKRTFMDDRLTLSVNATDIFRTRELRVKTLLEGNLNAIDQYQGAQSIRVNLRYNFAKGKAFEAKKRNINLDEINRTGN</sequence>
<dbReference type="PANTHER" id="PTHR40980:SF4">
    <property type="entry name" value="TONB-DEPENDENT RECEPTOR-LIKE BETA-BARREL DOMAIN-CONTAINING PROTEIN"/>
    <property type="match status" value="1"/>
</dbReference>
<keyword evidence="6" id="KW-0675">Receptor</keyword>
<dbReference type="InterPro" id="IPR037066">
    <property type="entry name" value="Plug_dom_sf"/>
</dbReference>
<feature type="signal peptide" evidence="4">
    <location>
        <begin position="1"/>
        <end position="22"/>
    </location>
</feature>
<dbReference type="PANTHER" id="PTHR40980">
    <property type="entry name" value="PLUG DOMAIN-CONTAINING PROTEIN"/>
    <property type="match status" value="1"/>
</dbReference>
<evidence type="ECO:0000313" key="6">
    <source>
        <dbReference type="EMBL" id="SIR40157.1"/>
    </source>
</evidence>
<gene>
    <name evidence="6" type="ORF">SAMN05421545_3431</name>
</gene>
<keyword evidence="3" id="KW-0998">Cell outer membrane</keyword>
<dbReference type="Gene3D" id="2.40.170.20">
    <property type="entry name" value="TonB-dependent receptor, beta-barrel domain"/>
    <property type="match status" value="1"/>
</dbReference>
<dbReference type="SUPFAM" id="SSF56935">
    <property type="entry name" value="Porins"/>
    <property type="match status" value="1"/>
</dbReference>
<reference evidence="7" key="1">
    <citation type="submission" date="2017-01" db="EMBL/GenBank/DDBJ databases">
        <authorList>
            <person name="Varghese N."/>
            <person name="Submissions S."/>
        </authorList>
    </citation>
    <scope>NUCLEOTIDE SEQUENCE [LARGE SCALE GENOMIC DNA]</scope>
    <source>
        <strain evidence="7">DM9</strain>
    </source>
</reference>
<dbReference type="Pfam" id="PF14905">
    <property type="entry name" value="OMP_b-brl_3"/>
    <property type="match status" value="1"/>
</dbReference>
<accession>A0A1N7ALX4</accession>
<evidence type="ECO:0000256" key="3">
    <source>
        <dbReference type="ARBA" id="ARBA00023237"/>
    </source>
</evidence>
<feature type="chain" id="PRO_5012681405" evidence="4">
    <location>
        <begin position="23"/>
        <end position="811"/>
    </location>
</feature>
<dbReference type="RefSeq" id="WP_076422996.1">
    <property type="nucleotide sequence ID" value="NZ_FTNM01000006.1"/>
</dbReference>
<proteinExistence type="predicted"/>
<dbReference type="EMBL" id="FTNM01000006">
    <property type="protein sequence ID" value="SIR40157.1"/>
    <property type="molecule type" value="Genomic_DNA"/>
</dbReference>
<dbReference type="GO" id="GO:0009279">
    <property type="term" value="C:cell outer membrane"/>
    <property type="evidence" value="ECO:0007669"/>
    <property type="project" value="UniProtKB-SubCell"/>
</dbReference>
<dbReference type="InterPro" id="IPR041700">
    <property type="entry name" value="OMP_b-brl_3"/>
</dbReference>
<dbReference type="SUPFAM" id="SSF49464">
    <property type="entry name" value="Carboxypeptidase regulatory domain-like"/>
    <property type="match status" value="1"/>
</dbReference>
<dbReference type="InterPro" id="IPR008969">
    <property type="entry name" value="CarboxyPept-like_regulatory"/>
</dbReference>
<dbReference type="STRING" id="1077936.SAMN05421545_3431"/>
<evidence type="ECO:0000256" key="1">
    <source>
        <dbReference type="ARBA" id="ARBA00004442"/>
    </source>
</evidence>
<keyword evidence="2" id="KW-0472">Membrane</keyword>
<evidence type="ECO:0000313" key="7">
    <source>
        <dbReference type="Proteomes" id="UP000185924"/>
    </source>
</evidence>
<feature type="domain" description="Outer membrane protein beta-barrel" evidence="5">
    <location>
        <begin position="383"/>
        <end position="786"/>
    </location>
</feature>
<dbReference type="AlphaFoldDB" id="A0A1N7ALX4"/>
<comment type="subcellular location">
    <subcellularLocation>
        <location evidence="1">Cell outer membrane</location>
    </subcellularLocation>
</comment>
<name>A0A1N7ALX4_9BACT</name>
<dbReference type="OrthoDB" id="905812at2"/>